<dbReference type="InterPro" id="IPR038109">
    <property type="entry name" value="DNA_bind_recomb_sf"/>
</dbReference>
<dbReference type="PANTHER" id="PTHR30461">
    <property type="entry name" value="DNA-INVERTASE FROM LAMBDOID PROPHAGE"/>
    <property type="match status" value="1"/>
</dbReference>
<dbReference type="PROSITE" id="PS51736">
    <property type="entry name" value="RECOMBINASES_3"/>
    <property type="match status" value="1"/>
</dbReference>
<dbReference type="SMART" id="SM00857">
    <property type="entry name" value="Resolvase"/>
    <property type="match status" value="1"/>
</dbReference>
<dbReference type="PROSITE" id="PS51737">
    <property type="entry name" value="RECOMBINASE_DNA_BIND"/>
    <property type="match status" value="1"/>
</dbReference>
<evidence type="ECO:0000256" key="1">
    <source>
        <dbReference type="SAM" id="MobiDB-lite"/>
    </source>
</evidence>
<feature type="domain" description="Recombinase" evidence="3">
    <location>
        <begin position="174"/>
        <end position="287"/>
    </location>
</feature>
<feature type="domain" description="Resolvase/invertase-type recombinase catalytic" evidence="2">
    <location>
        <begin position="18"/>
        <end position="165"/>
    </location>
</feature>
<name>A0A644UC22_9ZZZZ</name>
<dbReference type="InterPro" id="IPR011109">
    <property type="entry name" value="DNA_bind_recombinase_dom"/>
</dbReference>
<evidence type="ECO:0000313" key="4">
    <source>
        <dbReference type="EMBL" id="MPL76494.1"/>
    </source>
</evidence>
<dbReference type="Gene3D" id="3.40.50.1390">
    <property type="entry name" value="Resolvase, N-terminal catalytic domain"/>
    <property type="match status" value="1"/>
</dbReference>
<dbReference type="GO" id="GO:0000150">
    <property type="term" value="F:DNA strand exchange activity"/>
    <property type="evidence" value="ECO:0007669"/>
    <property type="project" value="InterPro"/>
</dbReference>
<dbReference type="Gene3D" id="3.90.1750.20">
    <property type="entry name" value="Putative Large Serine Recombinase, Chain B, Domain 2"/>
    <property type="match status" value="1"/>
</dbReference>
<dbReference type="Pfam" id="PF07508">
    <property type="entry name" value="Recombinase"/>
    <property type="match status" value="1"/>
</dbReference>
<dbReference type="EMBL" id="VSSQ01000097">
    <property type="protein sequence ID" value="MPL76494.1"/>
    <property type="molecule type" value="Genomic_DNA"/>
</dbReference>
<dbReference type="Pfam" id="PF00239">
    <property type="entry name" value="Resolvase"/>
    <property type="match status" value="1"/>
</dbReference>
<dbReference type="InterPro" id="IPR050639">
    <property type="entry name" value="SSR_resolvase"/>
</dbReference>
<evidence type="ECO:0000259" key="3">
    <source>
        <dbReference type="PROSITE" id="PS51737"/>
    </source>
</evidence>
<dbReference type="GO" id="GO:0003677">
    <property type="term" value="F:DNA binding"/>
    <property type="evidence" value="ECO:0007669"/>
    <property type="project" value="InterPro"/>
</dbReference>
<protein>
    <submittedName>
        <fullName evidence="4">Uncharacterized protein</fullName>
    </submittedName>
</protein>
<gene>
    <name evidence="4" type="ORF">SDC9_22339</name>
</gene>
<reference evidence="4" key="1">
    <citation type="submission" date="2019-08" db="EMBL/GenBank/DDBJ databases">
        <authorList>
            <person name="Kucharzyk K."/>
            <person name="Murdoch R.W."/>
            <person name="Higgins S."/>
            <person name="Loffler F."/>
        </authorList>
    </citation>
    <scope>NUCLEOTIDE SEQUENCE</scope>
</reference>
<feature type="compositionally biased region" description="Basic residues" evidence="1">
    <location>
        <begin position="296"/>
        <end position="307"/>
    </location>
</feature>
<sequence>MEKKVNYIPAVRSRIEKKVGIYCRVSTNDMQQLNSLTAQISGLTRLVATVDTWRLVDVYIDIASSKSKSLRKDFARMVEDSKQKKINIVITKSLSRFGRDTVDTLEALKILGESDVRVIFEQENLDSAETDNQLMISIVEALAQAENESRSENIKWGIKKKVEYGTSKLADRKCYGYDSDENGKLIVNKEQATIVQKIFNLYLGGKSVTGILKELENLGIKSPTGKDKWNKRTVELTLTKRKYIGEAELLKSDENSTYYLISDNNPAIISKEVFEAVQKRKTQRSNVTVDEEGTKHRSANKYSSKKK</sequence>
<dbReference type="InterPro" id="IPR036162">
    <property type="entry name" value="Resolvase-like_N_sf"/>
</dbReference>
<dbReference type="PANTHER" id="PTHR30461:SF23">
    <property type="entry name" value="DNA RECOMBINASE-RELATED"/>
    <property type="match status" value="1"/>
</dbReference>
<accession>A0A644UC22</accession>
<dbReference type="SUPFAM" id="SSF53041">
    <property type="entry name" value="Resolvase-like"/>
    <property type="match status" value="1"/>
</dbReference>
<organism evidence="4">
    <name type="scientific">bioreactor metagenome</name>
    <dbReference type="NCBI Taxonomy" id="1076179"/>
    <lineage>
        <taxon>unclassified sequences</taxon>
        <taxon>metagenomes</taxon>
        <taxon>ecological metagenomes</taxon>
    </lineage>
</organism>
<dbReference type="AlphaFoldDB" id="A0A644UC22"/>
<evidence type="ECO:0000259" key="2">
    <source>
        <dbReference type="PROSITE" id="PS51736"/>
    </source>
</evidence>
<feature type="region of interest" description="Disordered" evidence="1">
    <location>
        <begin position="281"/>
        <end position="307"/>
    </location>
</feature>
<proteinExistence type="predicted"/>
<comment type="caution">
    <text evidence="4">The sequence shown here is derived from an EMBL/GenBank/DDBJ whole genome shotgun (WGS) entry which is preliminary data.</text>
</comment>
<dbReference type="CDD" id="cd00338">
    <property type="entry name" value="Ser_Recombinase"/>
    <property type="match status" value="1"/>
</dbReference>
<dbReference type="InterPro" id="IPR006119">
    <property type="entry name" value="Resolv_N"/>
</dbReference>